<evidence type="ECO:0000313" key="2">
    <source>
        <dbReference type="EMBL" id="CAK0888367.1"/>
    </source>
</evidence>
<sequence>MAASRRREAPGESAMRADSQTHPLCYPFLSPGPKEHSEAPARMRRGTSSSQPSWRELCGSCCRGPPPVRGGRRARRAPLRPPLVVGGGRMQAAPGSRAALRRLLGSCPALHRHFVGVPLSAGAIPHAPLTGQVRHAGRRRKSIVEDGVEELSRTSAVVVPPRTSEEEAESGFALPEVPAEILDAWEKDEMAQEALGMFSSEEFQGKGVMSHRDVARMLELMGCDRLTFLRMLNDEGDDDDDEGADESGKGKGRQGRKGDLLADDEPWAPRGGGKGGKKGVKGLDDRMDSDDSDDEPEFGKGGGKKGYKGSKGKSSGFQRRGDDSDDELDFDRRGGKNGHKGSKGKSGGFQRRDDSDDELDFDRGGGKKGYKGSKGKSGGFRDDSDDEDFAFPRGKGKGGKGGGKGKGKGGFGKGGFGGF</sequence>
<gene>
    <name evidence="2" type="ORF">PCOR1329_LOCUS69173</name>
</gene>
<evidence type="ECO:0000313" key="3">
    <source>
        <dbReference type="Proteomes" id="UP001189429"/>
    </source>
</evidence>
<protein>
    <submittedName>
        <fullName evidence="2">Uncharacterized protein</fullName>
    </submittedName>
</protein>
<organism evidence="2 3">
    <name type="scientific">Prorocentrum cordatum</name>
    <dbReference type="NCBI Taxonomy" id="2364126"/>
    <lineage>
        <taxon>Eukaryota</taxon>
        <taxon>Sar</taxon>
        <taxon>Alveolata</taxon>
        <taxon>Dinophyceae</taxon>
        <taxon>Prorocentrales</taxon>
        <taxon>Prorocentraceae</taxon>
        <taxon>Prorocentrum</taxon>
    </lineage>
</organism>
<proteinExistence type="predicted"/>
<feature type="compositionally biased region" description="Basic residues" evidence="1">
    <location>
        <begin position="394"/>
        <end position="407"/>
    </location>
</feature>
<feature type="compositionally biased region" description="Acidic residues" evidence="1">
    <location>
        <begin position="287"/>
        <end position="296"/>
    </location>
</feature>
<keyword evidence="3" id="KW-1185">Reference proteome</keyword>
<dbReference type="EMBL" id="CAUYUJ010019060">
    <property type="protein sequence ID" value="CAK0888367.1"/>
    <property type="molecule type" value="Genomic_DNA"/>
</dbReference>
<feature type="compositionally biased region" description="Gly residues" evidence="1">
    <location>
        <begin position="408"/>
        <end position="419"/>
    </location>
</feature>
<accession>A0ABN9WP24</accession>
<feature type="compositionally biased region" description="Basic residues" evidence="1">
    <location>
        <begin position="302"/>
        <end position="311"/>
    </location>
</feature>
<dbReference type="Proteomes" id="UP001189429">
    <property type="component" value="Unassembled WGS sequence"/>
</dbReference>
<name>A0ABN9WP24_9DINO</name>
<feature type="compositionally biased region" description="Basic and acidic residues" evidence="1">
    <location>
        <begin position="1"/>
        <end position="10"/>
    </location>
</feature>
<comment type="caution">
    <text evidence="2">The sequence shown here is derived from an EMBL/GenBank/DDBJ whole genome shotgun (WGS) entry which is preliminary data.</text>
</comment>
<feature type="region of interest" description="Disordered" evidence="1">
    <location>
        <begin position="234"/>
        <end position="419"/>
    </location>
</feature>
<feature type="region of interest" description="Disordered" evidence="1">
    <location>
        <begin position="1"/>
        <end position="56"/>
    </location>
</feature>
<evidence type="ECO:0000256" key="1">
    <source>
        <dbReference type="SAM" id="MobiDB-lite"/>
    </source>
</evidence>
<feature type="compositionally biased region" description="Acidic residues" evidence="1">
    <location>
        <begin position="234"/>
        <end position="245"/>
    </location>
</feature>
<reference evidence="2" key="1">
    <citation type="submission" date="2023-10" db="EMBL/GenBank/DDBJ databases">
        <authorList>
            <person name="Chen Y."/>
            <person name="Shah S."/>
            <person name="Dougan E. K."/>
            <person name="Thang M."/>
            <person name="Chan C."/>
        </authorList>
    </citation>
    <scope>NUCLEOTIDE SEQUENCE [LARGE SCALE GENOMIC DNA]</scope>
</reference>